<accession>A0ABX0A5L4</accession>
<dbReference type="EMBL" id="JAACYS010000077">
    <property type="protein sequence ID" value="NCU18732.1"/>
    <property type="molecule type" value="Genomic_DNA"/>
</dbReference>
<feature type="compositionally biased region" description="Basic and acidic residues" evidence="1">
    <location>
        <begin position="158"/>
        <end position="186"/>
    </location>
</feature>
<dbReference type="Pfam" id="PF14181">
    <property type="entry name" value="YqfQ"/>
    <property type="match status" value="1"/>
</dbReference>
<dbReference type="InterPro" id="IPR025571">
    <property type="entry name" value="YqfQ"/>
</dbReference>
<comment type="caution">
    <text evidence="2">The sequence shown here is derived from an EMBL/GenBank/DDBJ whole genome shotgun (WGS) entry which is preliminary data.</text>
</comment>
<organism evidence="2 3">
    <name type="scientific">Pallidibacillus pasinlerensis</name>
    <dbReference type="NCBI Taxonomy" id="2703818"/>
    <lineage>
        <taxon>Bacteria</taxon>
        <taxon>Bacillati</taxon>
        <taxon>Bacillota</taxon>
        <taxon>Bacilli</taxon>
        <taxon>Bacillales</taxon>
        <taxon>Bacillaceae</taxon>
        <taxon>Pallidibacillus</taxon>
    </lineage>
</organism>
<evidence type="ECO:0000313" key="3">
    <source>
        <dbReference type="Proteomes" id="UP000743899"/>
    </source>
</evidence>
<gene>
    <name evidence="2" type="ORF">GW534_13615</name>
</gene>
<sequence>MPSRFQQIPRSPFSGYVMGQYPPQNMYPQRMYQQQYYYQPMGQRRGPFRNPNQMNRMRQSNRAGGLLSRLLNRRQTPQPTNPFQFGPITRQSQANIPSWLNPDSISRFLGQTQQVLRTGQQIGGMIQQYGPIVKNLPALWKIYRGLDNETTNNDSNQDDEKQQEQNQTKEQKNDDIFNNDFFKEENYGNNKQVKVSHTAEKNKQNSQSRFKEKKSIPKIFI</sequence>
<protein>
    <recommendedName>
        <fullName evidence="4">YqfQ-like protein</fullName>
    </recommendedName>
</protein>
<evidence type="ECO:0000256" key="1">
    <source>
        <dbReference type="SAM" id="MobiDB-lite"/>
    </source>
</evidence>
<evidence type="ECO:0000313" key="2">
    <source>
        <dbReference type="EMBL" id="NCU18732.1"/>
    </source>
</evidence>
<proteinExistence type="predicted"/>
<evidence type="ECO:0008006" key="4">
    <source>
        <dbReference type="Google" id="ProtNLM"/>
    </source>
</evidence>
<name>A0ABX0A5L4_9BACI</name>
<keyword evidence="3" id="KW-1185">Reference proteome</keyword>
<feature type="compositionally biased region" description="Basic and acidic residues" evidence="1">
    <location>
        <begin position="197"/>
        <end position="215"/>
    </location>
</feature>
<dbReference type="RefSeq" id="WP_161921560.1">
    <property type="nucleotide sequence ID" value="NZ_JAACYS010000077.1"/>
</dbReference>
<reference evidence="2 3" key="1">
    <citation type="submission" date="2020-01" db="EMBL/GenBank/DDBJ databases">
        <title>A novel Bacillus sp. from Pasinler.</title>
        <authorList>
            <person name="Adiguzel A."/>
            <person name="Ay H."/>
            <person name="Baltaci M.O."/>
        </authorList>
    </citation>
    <scope>NUCLEOTIDE SEQUENCE [LARGE SCALE GENOMIC DNA]</scope>
    <source>
        <strain evidence="2 3">P1</strain>
    </source>
</reference>
<feature type="region of interest" description="Disordered" evidence="1">
    <location>
        <begin position="150"/>
        <end position="221"/>
    </location>
</feature>
<dbReference type="Proteomes" id="UP000743899">
    <property type="component" value="Unassembled WGS sequence"/>
</dbReference>